<evidence type="ECO:0000313" key="1">
    <source>
        <dbReference type="EMBL" id="GAA0747483.1"/>
    </source>
</evidence>
<dbReference type="EMBL" id="BAAAEW010000007">
    <property type="protein sequence ID" value="GAA0747483.1"/>
    <property type="molecule type" value="Genomic_DNA"/>
</dbReference>
<dbReference type="RefSeq" id="WP_231012408.1">
    <property type="nucleotide sequence ID" value="NZ_BAAAEW010000007.1"/>
</dbReference>
<organism evidence="1 2">
    <name type="scientific">Ideonella azotifigens</name>
    <dbReference type="NCBI Taxonomy" id="513160"/>
    <lineage>
        <taxon>Bacteria</taxon>
        <taxon>Pseudomonadati</taxon>
        <taxon>Pseudomonadota</taxon>
        <taxon>Betaproteobacteria</taxon>
        <taxon>Burkholderiales</taxon>
        <taxon>Sphaerotilaceae</taxon>
        <taxon>Ideonella</taxon>
    </lineage>
</organism>
<reference evidence="1 2" key="1">
    <citation type="journal article" date="2019" name="Int. J. Syst. Evol. Microbiol.">
        <title>The Global Catalogue of Microorganisms (GCM) 10K type strain sequencing project: providing services to taxonomists for standard genome sequencing and annotation.</title>
        <authorList>
            <consortium name="The Broad Institute Genomics Platform"/>
            <consortium name="The Broad Institute Genome Sequencing Center for Infectious Disease"/>
            <person name="Wu L."/>
            <person name="Ma J."/>
        </authorList>
    </citation>
    <scope>NUCLEOTIDE SEQUENCE [LARGE SCALE GENOMIC DNA]</scope>
    <source>
        <strain evidence="1 2">JCM 15503</strain>
    </source>
</reference>
<comment type="caution">
    <text evidence="1">The sequence shown here is derived from an EMBL/GenBank/DDBJ whole genome shotgun (WGS) entry which is preliminary data.</text>
</comment>
<keyword evidence="2" id="KW-1185">Reference proteome</keyword>
<protein>
    <submittedName>
        <fullName evidence="1">Uncharacterized protein</fullName>
    </submittedName>
</protein>
<proteinExistence type="predicted"/>
<evidence type="ECO:0000313" key="2">
    <source>
        <dbReference type="Proteomes" id="UP001500279"/>
    </source>
</evidence>
<gene>
    <name evidence="1" type="ORF">GCM10009107_16020</name>
</gene>
<accession>A0ABN1JVF7</accession>
<name>A0ABN1JVF7_9BURK</name>
<sequence>MIYVVEVPPEGGPGRPQAWFAFDEADLLSKVASGDAREDFEIWDSASARELLALFDELPEAPGLDQRLPGLHALGQGQGWDTPLFRADYLQAPGLYQAEPVRLVDACRAALRARGGEWRFYEGEAHALIAVDKPDALYDRPGGWRARWALREQLIAVEALADDL</sequence>
<dbReference type="Proteomes" id="UP001500279">
    <property type="component" value="Unassembled WGS sequence"/>
</dbReference>